<feature type="domain" description="DUF6613" evidence="1">
    <location>
        <begin position="31"/>
        <end position="143"/>
    </location>
</feature>
<sequence>MKILVNCNKDNNKACFHNYSYSTFPGESNIPSSSMVNTRIMYIFQDGSAFTAITGGGTESMSRIFHIIFDTNGYRKPNAYGQDIFSFRYNKGKIYCDDHKSVTGGSVAASDSRDTLLDACKNNPQACSCLIMHDGWEIKDDYPW</sequence>
<name>A0A9D9DMK4_9BACT</name>
<organism evidence="2 3">
    <name type="scientific">Candidatus Scatousia excrementipullorum</name>
    <dbReference type="NCBI Taxonomy" id="2840936"/>
    <lineage>
        <taxon>Bacteria</taxon>
        <taxon>Candidatus Scatousia</taxon>
    </lineage>
</organism>
<evidence type="ECO:0000313" key="2">
    <source>
        <dbReference type="EMBL" id="MBO8430323.1"/>
    </source>
</evidence>
<dbReference type="Pfam" id="PF20318">
    <property type="entry name" value="DUF6613"/>
    <property type="match status" value="1"/>
</dbReference>
<protein>
    <recommendedName>
        <fullName evidence="1">DUF6613 domain-containing protein</fullName>
    </recommendedName>
</protein>
<dbReference type="Proteomes" id="UP000823632">
    <property type="component" value="Unassembled WGS sequence"/>
</dbReference>
<dbReference type="EMBL" id="JADIND010000066">
    <property type="protein sequence ID" value="MBO8430323.1"/>
    <property type="molecule type" value="Genomic_DNA"/>
</dbReference>
<evidence type="ECO:0000259" key="1">
    <source>
        <dbReference type="Pfam" id="PF20318"/>
    </source>
</evidence>
<comment type="caution">
    <text evidence="2">The sequence shown here is derived from an EMBL/GenBank/DDBJ whole genome shotgun (WGS) entry which is preliminary data.</text>
</comment>
<proteinExistence type="predicted"/>
<gene>
    <name evidence="2" type="ORF">IAC76_02945</name>
</gene>
<accession>A0A9D9DMK4</accession>
<dbReference type="InterPro" id="IPR046721">
    <property type="entry name" value="DUF6613"/>
</dbReference>
<reference evidence="2" key="1">
    <citation type="submission" date="2020-10" db="EMBL/GenBank/DDBJ databases">
        <authorList>
            <person name="Gilroy R."/>
        </authorList>
    </citation>
    <scope>NUCLEOTIDE SEQUENCE</scope>
    <source>
        <strain evidence="2">10192</strain>
    </source>
</reference>
<reference evidence="2" key="2">
    <citation type="journal article" date="2021" name="PeerJ">
        <title>Extensive microbial diversity within the chicken gut microbiome revealed by metagenomics and culture.</title>
        <authorList>
            <person name="Gilroy R."/>
            <person name="Ravi A."/>
            <person name="Getino M."/>
            <person name="Pursley I."/>
            <person name="Horton D.L."/>
            <person name="Alikhan N.F."/>
            <person name="Baker D."/>
            <person name="Gharbi K."/>
            <person name="Hall N."/>
            <person name="Watson M."/>
            <person name="Adriaenssens E.M."/>
            <person name="Foster-Nyarko E."/>
            <person name="Jarju S."/>
            <person name="Secka A."/>
            <person name="Antonio M."/>
            <person name="Oren A."/>
            <person name="Chaudhuri R.R."/>
            <person name="La Ragione R."/>
            <person name="Hildebrand F."/>
            <person name="Pallen M.J."/>
        </authorList>
    </citation>
    <scope>NUCLEOTIDE SEQUENCE</scope>
    <source>
        <strain evidence="2">10192</strain>
    </source>
</reference>
<dbReference type="AlphaFoldDB" id="A0A9D9DMK4"/>
<evidence type="ECO:0000313" key="3">
    <source>
        <dbReference type="Proteomes" id="UP000823632"/>
    </source>
</evidence>